<protein>
    <submittedName>
        <fullName evidence="2">Uncharacterized protein</fullName>
    </submittedName>
</protein>
<gene>
    <name evidence="2" type="ORF">PVAP13_2KG035800</name>
</gene>
<organism evidence="2 3">
    <name type="scientific">Panicum virgatum</name>
    <name type="common">Blackwell switchgrass</name>
    <dbReference type="NCBI Taxonomy" id="38727"/>
    <lineage>
        <taxon>Eukaryota</taxon>
        <taxon>Viridiplantae</taxon>
        <taxon>Streptophyta</taxon>
        <taxon>Embryophyta</taxon>
        <taxon>Tracheophyta</taxon>
        <taxon>Spermatophyta</taxon>
        <taxon>Magnoliopsida</taxon>
        <taxon>Liliopsida</taxon>
        <taxon>Poales</taxon>
        <taxon>Poaceae</taxon>
        <taxon>PACMAD clade</taxon>
        <taxon>Panicoideae</taxon>
        <taxon>Panicodae</taxon>
        <taxon>Paniceae</taxon>
        <taxon>Panicinae</taxon>
        <taxon>Panicum</taxon>
        <taxon>Panicum sect. Hiantes</taxon>
    </lineage>
</organism>
<comment type="caution">
    <text evidence="2">The sequence shown here is derived from an EMBL/GenBank/DDBJ whole genome shotgun (WGS) entry which is preliminary data.</text>
</comment>
<evidence type="ECO:0000313" key="2">
    <source>
        <dbReference type="EMBL" id="KAG2639955.1"/>
    </source>
</evidence>
<feature type="compositionally biased region" description="Basic residues" evidence="1">
    <location>
        <begin position="31"/>
        <end position="41"/>
    </location>
</feature>
<dbReference type="EMBL" id="CM029039">
    <property type="protein sequence ID" value="KAG2639955.1"/>
    <property type="molecule type" value="Genomic_DNA"/>
</dbReference>
<name>A0A8T0VYA0_PANVG</name>
<proteinExistence type="predicted"/>
<evidence type="ECO:0000256" key="1">
    <source>
        <dbReference type="SAM" id="MobiDB-lite"/>
    </source>
</evidence>
<feature type="compositionally biased region" description="Basic residues" evidence="1">
    <location>
        <begin position="50"/>
        <end position="69"/>
    </location>
</feature>
<feature type="compositionally biased region" description="Low complexity" evidence="1">
    <location>
        <begin position="19"/>
        <end position="28"/>
    </location>
</feature>
<keyword evidence="3" id="KW-1185">Reference proteome</keyword>
<dbReference type="Proteomes" id="UP000823388">
    <property type="component" value="Chromosome 2K"/>
</dbReference>
<sequence length="168" mass="19149">MASPRTTMSRRARTWPLFASSARTSTESTRPRRPPRCRRATPRGAATPPRHARSARGRRLTRKRMRTISRRSSPSSAASRTTTPVIVYVRPCTKEDAHHLFVEMLKLWTCCSITSSWHTPRCHRKHMERAQGRLKNRCMPDGSTLVPFVSMVCCPLPTSTILLPFACY</sequence>
<accession>A0A8T0VYA0</accession>
<feature type="compositionally biased region" description="Low complexity" evidence="1">
    <location>
        <begin position="70"/>
        <end position="80"/>
    </location>
</feature>
<evidence type="ECO:0000313" key="3">
    <source>
        <dbReference type="Proteomes" id="UP000823388"/>
    </source>
</evidence>
<feature type="region of interest" description="Disordered" evidence="1">
    <location>
        <begin position="1"/>
        <end position="80"/>
    </location>
</feature>
<dbReference type="AlphaFoldDB" id="A0A8T0VYA0"/>
<reference evidence="2" key="1">
    <citation type="submission" date="2020-05" db="EMBL/GenBank/DDBJ databases">
        <title>WGS assembly of Panicum virgatum.</title>
        <authorList>
            <person name="Lovell J.T."/>
            <person name="Jenkins J."/>
            <person name="Shu S."/>
            <person name="Juenger T.E."/>
            <person name="Schmutz J."/>
        </authorList>
    </citation>
    <scope>NUCLEOTIDE SEQUENCE</scope>
    <source>
        <strain evidence="2">AP13</strain>
    </source>
</reference>